<comment type="caution">
    <text evidence="7">The sequence shown here is derived from an EMBL/GenBank/DDBJ whole genome shotgun (WGS) entry which is preliminary data.</text>
</comment>
<dbReference type="GO" id="GO:0003779">
    <property type="term" value="F:actin binding"/>
    <property type="evidence" value="ECO:0007669"/>
    <property type="project" value="InterPro"/>
</dbReference>
<dbReference type="OrthoDB" id="3919494at2759"/>
<evidence type="ECO:0000256" key="5">
    <source>
        <dbReference type="ARBA" id="ARBA00023242"/>
    </source>
</evidence>
<proteinExistence type="inferred from homology"/>
<dbReference type="GO" id="GO:0071933">
    <property type="term" value="F:Arp2/3 complex binding"/>
    <property type="evidence" value="ECO:0007669"/>
    <property type="project" value="InterPro"/>
</dbReference>
<dbReference type="InterPro" id="IPR029006">
    <property type="entry name" value="ADF-H/Gelsolin-like_dom_sf"/>
</dbReference>
<dbReference type="SMART" id="SM00102">
    <property type="entry name" value="ADF"/>
    <property type="match status" value="1"/>
</dbReference>
<dbReference type="SUPFAM" id="SSF55753">
    <property type="entry name" value="Actin depolymerizing proteins"/>
    <property type="match status" value="1"/>
</dbReference>
<dbReference type="CDD" id="cd11283">
    <property type="entry name" value="ADF_GMF-beta_like"/>
    <property type="match status" value="1"/>
</dbReference>
<keyword evidence="5" id="KW-0539">Nucleus</keyword>
<dbReference type="InterPro" id="IPR011171">
    <property type="entry name" value="GMF"/>
</dbReference>
<dbReference type="FunFam" id="3.40.20.10:FF:000026">
    <property type="entry name" value="Glia maturation factor"/>
    <property type="match status" value="1"/>
</dbReference>
<evidence type="ECO:0000313" key="8">
    <source>
        <dbReference type="Proteomes" id="UP001152795"/>
    </source>
</evidence>
<dbReference type="Pfam" id="PF00241">
    <property type="entry name" value="Cofilin_ADF"/>
    <property type="match status" value="1"/>
</dbReference>
<protein>
    <submittedName>
        <fullName evidence="7">Glia maturation factor beta</fullName>
    </submittedName>
</protein>
<comment type="subcellular location">
    <subcellularLocation>
        <location evidence="2">Cytoplasm</location>
    </subcellularLocation>
    <subcellularLocation>
        <location evidence="1">Nucleus</location>
    </subcellularLocation>
</comment>
<dbReference type="GO" id="GO:0030864">
    <property type="term" value="C:cortical actin cytoskeleton"/>
    <property type="evidence" value="ECO:0007669"/>
    <property type="project" value="TreeGrafter"/>
</dbReference>
<dbReference type="Proteomes" id="UP001152795">
    <property type="component" value="Unassembled WGS sequence"/>
</dbReference>
<sequence>MSELVICDIDEDLLKKIKKFKMRKEKNNAAIIMKINREKHLIVEDEELEDITIDEFREALPTTQPSYSLVSYVHKHDDGRTSFPYFFLYVAPQGCKPELQMMYAGSKLRLIKEAQATKDFEVRSADEIDEEWLKEKLRFFR</sequence>
<dbReference type="PIRSF" id="PIRSF001788">
    <property type="entry name" value="GMF-beta"/>
    <property type="match status" value="1"/>
</dbReference>
<evidence type="ECO:0000256" key="1">
    <source>
        <dbReference type="ARBA" id="ARBA00004123"/>
    </source>
</evidence>
<dbReference type="InterPro" id="IPR002108">
    <property type="entry name" value="ADF-H"/>
</dbReference>
<evidence type="ECO:0000256" key="3">
    <source>
        <dbReference type="ARBA" id="ARBA00010055"/>
    </source>
</evidence>
<reference evidence="7" key="1">
    <citation type="submission" date="2020-04" db="EMBL/GenBank/DDBJ databases">
        <authorList>
            <person name="Alioto T."/>
            <person name="Alioto T."/>
            <person name="Gomez Garrido J."/>
        </authorList>
    </citation>
    <scope>NUCLEOTIDE SEQUENCE</scope>
    <source>
        <strain evidence="7">A484AB</strain>
    </source>
</reference>
<organism evidence="7 8">
    <name type="scientific">Paramuricea clavata</name>
    <name type="common">Red gorgonian</name>
    <name type="synonym">Violescent sea-whip</name>
    <dbReference type="NCBI Taxonomy" id="317549"/>
    <lineage>
        <taxon>Eukaryota</taxon>
        <taxon>Metazoa</taxon>
        <taxon>Cnidaria</taxon>
        <taxon>Anthozoa</taxon>
        <taxon>Octocorallia</taxon>
        <taxon>Malacalcyonacea</taxon>
        <taxon>Plexauridae</taxon>
        <taxon>Paramuricea</taxon>
    </lineage>
</organism>
<dbReference type="GO" id="GO:0005634">
    <property type="term" value="C:nucleus"/>
    <property type="evidence" value="ECO:0007669"/>
    <property type="project" value="UniProtKB-SubCell"/>
</dbReference>
<keyword evidence="8" id="KW-1185">Reference proteome</keyword>
<dbReference type="Gene3D" id="3.40.20.10">
    <property type="entry name" value="Severin"/>
    <property type="match status" value="1"/>
</dbReference>
<dbReference type="PROSITE" id="PS51263">
    <property type="entry name" value="ADF_H"/>
    <property type="match status" value="1"/>
</dbReference>
<name>A0A7D9HCJ2_PARCT</name>
<dbReference type="PANTHER" id="PTHR11249">
    <property type="entry name" value="GLIAL FACTOR NATURATION FACTOR"/>
    <property type="match status" value="1"/>
</dbReference>
<evidence type="ECO:0000256" key="6">
    <source>
        <dbReference type="PIRNR" id="PIRNR001788"/>
    </source>
</evidence>
<dbReference type="GO" id="GO:0034316">
    <property type="term" value="P:negative regulation of Arp2/3 complex-mediated actin nucleation"/>
    <property type="evidence" value="ECO:0007669"/>
    <property type="project" value="TreeGrafter"/>
</dbReference>
<dbReference type="EMBL" id="CACRXK020000270">
    <property type="protein sequence ID" value="CAB3980223.1"/>
    <property type="molecule type" value="Genomic_DNA"/>
</dbReference>
<evidence type="ECO:0000256" key="4">
    <source>
        <dbReference type="ARBA" id="ARBA00022490"/>
    </source>
</evidence>
<evidence type="ECO:0000313" key="7">
    <source>
        <dbReference type="EMBL" id="CAB3980223.1"/>
    </source>
</evidence>
<keyword evidence="4" id="KW-0963">Cytoplasm</keyword>
<dbReference type="AlphaFoldDB" id="A0A7D9HCJ2"/>
<accession>A0A7D9HCJ2</accession>
<gene>
    <name evidence="7" type="ORF">PACLA_8A017460</name>
</gene>
<evidence type="ECO:0000256" key="2">
    <source>
        <dbReference type="ARBA" id="ARBA00004496"/>
    </source>
</evidence>
<dbReference type="PANTHER" id="PTHR11249:SF2">
    <property type="entry name" value="GLIA MATURATION FACTOR"/>
    <property type="match status" value="1"/>
</dbReference>
<dbReference type="GO" id="GO:0071846">
    <property type="term" value="P:actin filament debranching"/>
    <property type="evidence" value="ECO:0007669"/>
    <property type="project" value="InterPro"/>
</dbReference>
<comment type="similarity">
    <text evidence="3 6">Belongs to the actin-binding proteins ADF family. GMF subfamily.</text>
</comment>